<dbReference type="AlphaFoldDB" id="A0A8T1VIM8"/>
<protein>
    <recommendedName>
        <fullName evidence="1">F-box domain-containing protein</fullName>
    </recommendedName>
</protein>
<dbReference type="InterPro" id="IPR001810">
    <property type="entry name" value="F-box_dom"/>
</dbReference>
<dbReference type="PROSITE" id="PS50181">
    <property type="entry name" value="FBOX"/>
    <property type="match status" value="1"/>
</dbReference>
<comment type="caution">
    <text evidence="2">The sequence shown here is derived from an EMBL/GenBank/DDBJ whole genome shotgun (WGS) entry which is preliminary data.</text>
</comment>
<dbReference type="OrthoDB" id="3219396at2759"/>
<proteinExistence type="predicted"/>
<name>A0A8T1VIM8_9STRA</name>
<evidence type="ECO:0000313" key="3">
    <source>
        <dbReference type="Proteomes" id="UP000694044"/>
    </source>
</evidence>
<feature type="domain" description="F-box" evidence="1">
    <location>
        <begin position="1"/>
        <end position="44"/>
    </location>
</feature>
<reference evidence="2" key="1">
    <citation type="submission" date="2021-02" db="EMBL/GenBank/DDBJ databases">
        <authorList>
            <person name="Palmer J.M."/>
        </authorList>
    </citation>
    <scope>NUCLEOTIDE SEQUENCE</scope>
    <source>
        <strain evidence="2">SCRP734</strain>
    </source>
</reference>
<keyword evidence="3" id="KW-1185">Reference proteome</keyword>
<evidence type="ECO:0000259" key="1">
    <source>
        <dbReference type="PROSITE" id="PS50181"/>
    </source>
</evidence>
<dbReference type="EMBL" id="JAGDFM010000317">
    <property type="protein sequence ID" value="KAG7380003.1"/>
    <property type="molecule type" value="Genomic_DNA"/>
</dbReference>
<accession>A0A8T1VIM8</accession>
<dbReference type="Pfam" id="PF13385">
    <property type="entry name" value="Laminin_G_3"/>
    <property type="match status" value="1"/>
</dbReference>
<evidence type="ECO:0000313" key="2">
    <source>
        <dbReference type="EMBL" id="KAG7380003.1"/>
    </source>
</evidence>
<gene>
    <name evidence="2" type="ORF">PHYPSEUDO_007876</name>
</gene>
<sequence>MEPLPADTLKVLSSFLTGVDAFNLSHANSWWLNYVDDGSFWQRRLRSAQSWTKRLLVAPSLLFQGRRAADNLHSTSFAYLMDLKQQNEPRRFQLASQSATSFSFDVWFSLLPATAERCYGGVIYGLQSAPRDCRPWPHYHQPVVVVNSAGDLHCSVLDAKPVVATDLLPSRWYHLVLNYDHDLQRQDVYLDGESVHSDIGALHEEWGFLMHEQVGTGCVTGGDREFPYRGYLGWYGFNGIVDEFRVWGGALSGNDVAELAVGGRLSNKELRGSVKLPGTRTDNRWVNVQIVSCSRPSEAAQVEFKAK</sequence>
<dbReference type="Proteomes" id="UP000694044">
    <property type="component" value="Unassembled WGS sequence"/>
</dbReference>
<organism evidence="2 3">
    <name type="scientific">Phytophthora pseudosyringae</name>
    <dbReference type="NCBI Taxonomy" id="221518"/>
    <lineage>
        <taxon>Eukaryota</taxon>
        <taxon>Sar</taxon>
        <taxon>Stramenopiles</taxon>
        <taxon>Oomycota</taxon>
        <taxon>Peronosporomycetes</taxon>
        <taxon>Peronosporales</taxon>
        <taxon>Peronosporaceae</taxon>
        <taxon>Phytophthora</taxon>
    </lineage>
</organism>